<dbReference type="InterPro" id="IPR036388">
    <property type="entry name" value="WH-like_DNA-bd_sf"/>
</dbReference>
<dbReference type="CDD" id="cd07377">
    <property type="entry name" value="WHTH_GntR"/>
    <property type="match status" value="1"/>
</dbReference>
<dbReference type="AlphaFoldDB" id="A0A6P0CEB8"/>
<keyword evidence="6" id="KW-1185">Reference proteome</keyword>
<reference evidence="5 6" key="1">
    <citation type="submission" date="2020-01" db="EMBL/GenBank/DDBJ databases">
        <title>Sulfitobacter sediminilitoris sp. nov., isolated from a tidal flat.</title>
        <authorList>
            <person name="Park S."/>
            <person name="Yoon J.-H."/>
        </authorList>
    </citation>
    <scope>NUCLEOTIDE SEQUENCE [LARGE SCALE GENOMIC DNA]</scope>
    <source>
        <strain evidence="5 6">JBTF-M27</strain>
    </source>
</reference>
<dbReference type="InterPro" id="IPR008920">
    <property type="entry name" value="TF_FadR/GntR_C"/>
</dbReference>
<dbReference type="GO" id="GO:0003700">
    <property type="term" value="F:DNA-binding transcription factor activity"/>
    <property type="evidence" value="ECO:0007669"/>
    <property type="project" value="InterPro"/>
</dbReference>
<comment type="caution">
    <text evidence="5">The sequence shown here is derived from an EMBL/GenBank/DDBJ whole genome shotgun (WGS) entry which is preliminary data.</text>
</comment>
<proteinExistence type="predicted"/>
<keyword evidence="3" id="KW-0804">Transcription</keyword>
<gene>
    <name evidence="5" type="ORF">GV827_19300</name>
</gene>
<protein>
    <submittedName>
        <fullName evidence="5">FCD domain-containing protein</fullName>
    </submittedName>
</protein>
<evidence type="ECO:0000256" key="1">
    <source>
        <dbReference type="ARBA" id="ARBA00023015"/>
    </source>
</evidence>
<dbReference type="PRINTS" id="PR00035">
    <property type="entry name" value="HTHGNTR"/>
</dbReference>
<accession>A0A6P0CEB8</accession>
<dbReference type="GO" id="GO:0003677">
    <property type="term" value="F:DNA binding"/>
    <property type="evidence" value="ECO:0007669"/>
    <property type="project" value="UniProtKB-KW"/>
</dbReference>
<keyword evidence="1" id="KW-0805">Transcription regulation</keyword>
<dbReference type="SMART" id="SM00895">
    <property type="entry name" value="FCD"/>
    <property type="match status" value="1"/>
</dbReference>
<dbReference type="PANTHER" id="PTHR43537">
    <property type="entry name" value="TRANSCRIPTIONAL REGULATOR, GNTR FAMILY"/>
    <property type="match status" value="1"/>
</dbReference>
<feature type="domain" description="HTH gntR-type" evidence="4">
    <location>
        <begin position="11"/>
        <end position="78"/>
    </location>
</feature>
<dbReference type="Pfam" id="PF07729">
    <property type="entry name" value="FCD"/>
    <property type="match status" value="1"/>
</dbReference>
<dbReference type="SUPFAM" id="SSF48008">
    <property type="entry name" value="GntR ligand-binding domain-like"/>
    <property type="match status" value="1"/>
</dbReference>
<dbReference type="SMART" id="SM00345">
    <property type="entry name" value="HTH_GNTR"/>
    <property type="match status" value="1"/>
</dbReference>
<dbReference type="InterPro" id="IPR036390">
    <property type="entry name" value="WH_DNA-bd_sf"/>
</dbReference>
<name>A0A6P0CEB8_9RHOB</name>
<evidence type="ECO:0000313" key="5">
    <source>
        <dbReference type="EMBL" id="NEK24531.1"/>
    </source>
</evidence>
<organism evidence="5 6">
    <name type="scientific">Sulfitobacter sediminilitoris</name>
    <dbReference type="NCBI Taxonomy" id="2698830"/>
    <lineage>
        <taxon>Bacteria</taxon>
        <taxon>Pseudomonadati</taxon>
        <taxon>Pseudomonadota</taxon>
        <taxon>Alphaproteobacteria</taxon>
        <taxon>Rhodobacterales</taxon>
        <taxon>Roseobacteraceae</taxon>
        <taxon>Sulfitobacter</taxon>
    </lineage>
</organism>
<keyword evidence="2" id="KW-0238">DNA-binding</keyword>
<dbReference type="Proteomes" id="UP000468591">
    <property type="component" value="Unassembled WGS sequence"/>
</dbReference>
<dbReference type="PROSITE" id="PS50949">
    <property type="entry name" value="HTH_GNTR"/>
    <property type="match status" value="1"/>
</dbReference>
<evidence type="ECO:0000313" key="6">
    <source>
        <dbReference type="Proteomes" id="UP000468591"/>
    </source>
</evidence>
<dbReference type="SUPFAM" id="SSF46785">
    <property type="entry name" value="Winged helix' DNA-binding domain"/>
    <property type="match status" value="1"/>
</dbReference>
<dbReference type="Gene3D" id="1.20.120.530">
    <property type="entry name" value="GntR ligand-binding domain-like"/>
    <property type="match status" value="1"/>
</dbReference>
<dbReference type="Gene3D" id="1.10.10.10">
    <property type="entry name" value="Winged helix-like DNA-binding domain superfamily/Winged helix DNA-binding domain"/>
    <property type="match status" value="1"/>
</dbReference>
<dbReference type="RefSeq" id="WP_164355457.1">
    <property type="nucleotide sequence ID" value="NZ_JAABNT010000017.1"/>
</dbReference>
<evidence type="ECO:0000259" key="4">
    <source>
        <dbReference type="PROSITE" id="PS50949"/>
    </source>
</evidence>
<dbReference type="Pfam" id="PF00392">
    <property type="entry name" value="GntR"/>
    <property type="match status" value="1"/>
</dbReference>
<sequence length="221" mass="25063">MALHSITTQRRRLADEVYDQLVQAIMDREIGPDDRLVQEKLAAELDISRTPVREALLRLEKEGVLHLANSGGFRLAKISEEETLELYQARAAIEGQAARILTARNDPEELERLRVLIRQTEDLKDPTTRDYFIANRTIHRAFMEAAGNRFLLEMFDMIWGRAMAFHLFAAIENADISKSLGNHIELVDVIATGDRGAALEAFTDHIQEGFELHLTGIRRSA</sequence>
<dbReference type="PANTHER" id="PTHR43537:SF24">
    <property type="entry name" value="GLUCONATE OPERON TRANSCRIPTIONAL REPRESSOR"/>
    <property type="match status" value="1"/>
</dbReference>
<evidence type="ECO:0000256" key="3">
    <source>
        <dbReference type="ARBA" id="ARBA00023163"/>
    </source>
</evidence>
<dbReference type="InterPro" id="IPR000524">
    <property type="entry name" value="Tscrpt_reg_HTH_GntR"/>
</dbReference>
<dbReference type="EMBL" id="JAABNT010000017">
    <property type="protein sequence ID" value="NEK24531.1"/>
    <property type="molecule type" value="Genomic_DNA"/>
</dbReference>
<dbReference type="InterPro" id="IPR011711">
    <property type="entry name" value="GntR_C"/>
</dbReference>
<evidence type="ECO:0000256" key="2">
    <source>
        <dbReference type="ARBA" id="ARBA00023125"/>
    </source>
</evidence>